<dbReference type="AlphaFoldDB" id="A0A375J4H7"/>
<reference evidence="1 2" key="1">
    <citation type="submission" date="2018-01" db="EMBL/GenBank/DDBJ databases">
        <authorList>
            <person name="Gaut B.S."/>
            <person name="Morton B.R."/>
            <person name="Clegg M.T."/>
            <person name="Duvall M.R."/>
        </authorList>
    </citation>
    <scope>NUCLEOTIDE SEQUENCE [LARGE SCALE GENOMIC DNA]</scope>
    <source>
        <strain evidence="1">Cupriavidus taiwanensis cmp 52</strain>
    </source>
</reference>
<accession>A0A375J4H7</accession>
<protein>
    <submittedName>
        <fullName evidence="1">Uncharacterized protein</fullName>
    </submittedName>
</protein>
<sequence>MNEANASKKMMETTMQPKISHVINSESAKWAVVIRESGVRLD</sequence>
<dbReference type="Proteomes" id="UP000256805">
    <property type="component" value="Unassembled WGS sequence"/>
</dbReference>
<organism evidence="1 2">
    <name type="scientific">Cupriavidus taiwanensis</name>
    <dbReference type="NCBI Taxonomy" id="164546"/>
    <lineage>
        <taxon>Bacteria</taxon>
        <taxon>Pseudomonadati</taxon>
        <taxon>Pseudomonadota</taxon>
        <taxon>Betaproteobacteria</taxon>
        <taxon>Burkholderiales</taxon>
        <taxon>Burkholderiaceae</taxon>
        <taxon>Cupriavidus</taxon>
    </lineage>
</organism>
<gene>
    <name evidence="1" type="ORF">CBM2634_B140100</name>
</gene>
<proteinExistence type="predicted"/>
<evidence type="ECO:0000313" key="1">
    <source>
        <dbReference type="EMBL" id="SPS00088.1"/>
    </source>
</evidence>
<dbReference type="EMBL" id="OVTA01000037">
    <property type="protein sequence ID" value="SPS00088.1"/>
    <property type="molecule type" value="Genomic_DNA"/>
</dbReference>
<name>A0A375J4H7_9BURK</name>
<evidence type="ECO:0000313" key="2">
    <source>
        <dbReference type="Proteomes" id="UP000256805"/>
    </source>
</evidence>